<comment type="caution">
    <text evidence="4">The sequence shown here is derived from an EMBL/GenBank/DDBJ whole genome shotgun (WGS) entry which is preliminary data.</text>
</comment>
<reference evidence="4 5" key="1">
    <citation type="submission" date="2018-02" db="EMBL/GenBank/DDBJ databases">
        <title>Novel Leptospira species isolated from soil and water in Japan.</title>
        <authorList>
            <person name="Nakao R."/>
            <person name="Masuzawa T."/>
        </authorList>
    </citation>
    <scope>NUCLEOTIDE SEQUENCE [LARGE SCALE GENOMIC DNA]</scope>
    <source>
        <strain evidence="4 5">YH101</strain>
    </source>
</reference>
<dbReference type="Proteomes" id="UP000245133">
    <property type="component" value="Unassembled WGS sequence"/>
</dbReference>
<evidence type="ECO:0000313" key="5">
    <source>
        <dbReference type="Proteomes" id="UP000245133"/>
    </source>
</evidence>
<keyword evidence="4" id="KW-0489">Methyltransferase</keyword>
<evidence type="ECO:0000259" key="3">
    <source>
        <dbReference type="PROSITE" id="PS50280"/>
    </source>
</evidence>
<dbReference type="InterPro" id="IPR001214">
    <property type="entry name" value="SET_dom"/>
</dbReference>
<keyword evidence="4" id="KW-0808">Transferase</keyword>
<dbReference type="PANTHER" id="PTHR45747:SF4">
    <property type="entry name" value="HISTONE-LYSINE N-METHYLTRANSFERASE E(Z)"/>
    <property type="match status" value="1"/>
</dbReference>
<evidence type="ECO:0000256" key="2">
    <source>
        <dbReference type="ARBA" id="ARBA00023163"/>
    </source>
</evidence>
<dbReference type="Pfam" id="PF00856">
    <property type="entry name" value="SET"/>
    <property type="match status" value="1"/>
</dbReference>
<gene>
    <name evidence="4" type="ORF">LPTSP4_11550</name>
</gene>
<dbReference type="GO" id="GO:0031507">
    <property type="term" value="P:heterochromatin formation"/>
    <property type="evidence" value="ECO:0007669"/>
    <property type="project" value="TreeGrafter"/>
</dbReference>
<dbReference type="AlphaFoldDB" id="A0A2P2DYD2"/>
<dbReference type="RefSeq" id="WP_108975669.1">
    <property type="nucleotide sequence ID" value="NZ_BFBB01000003.1"/>
</dbReference>
<dbReference type="OrthoDB" id="9790349at2"/>
<dbReference type="GO" id="GO:0032259">
    <property type="term" value="P:methylation"/>
    <property type="evidence" value="ECO:0007669"/>
    <property type="project" value="UniProtKB-KW"/>
</dbReference>
<evidence type="ECO:0000256" key="1">
    <source>
        <dbReference type="ARBA" id="ARBA00023015"/>
    </source>
</evidence>
<organism evidence="4 5">
    <name type="scientific">Leptospira ryugenii</name>
    <dbReference type="NCBI Taxonomy" id="1917863"/>
    <lineage>
        <taxon>Bacteria</taxon>
        <taxon>Pseudomonadati</taxon>
        <taxon>Spirochaetota</taxon>
        <taxon>Spirochaetia</taxon>
        <taxon>Leptospirales</taxon>
        <taxon>Leptospiraceae</taxon>
        <taxon>Leptospira</taxon>
    </lineage>
</organism>
<protein>
    <submittedName>
        <fullName evidence="4">Lysine methyltransferase</fullName>
    </submittedName>
</protein>
<dbReference type="PROSITE" id="PS50280">
    <property type="entry name" value="SET"/>
    <property type="match status" value="1"/>
</dbReference>
<feature type="domain" description="SET" evidence="3">
    <location>
        <begin position="26"/>
        <end position="138"/>
    </location>
</feature>
<proteinExistence type="predicted"/>
<dbReference type="GO" id="GO:0046976">
    <property type="term" value="F:histone H3K27 methyltransferase activity"/>
    <property type="evidence" value="ECO:0007669"/>
    <property type="project" value="TreeGrafter"/>
</dbReference>
<dbReference type="EMBL" id="BFBB01000003">
    <property type="protein sequence ID" value="GBF49639.1"/>
    <property type="molecule type" value="Genomic_DNA"/>
</dbReference>
<dbReference type="SUPFAM" id="SSF82199">
    <property type="entry name" value="SET domain"/>
    <property type="match status" value="1"/>
</dbReference>
<evidence type="ECO:0000313" key="4">
    <source>
        <dbReference type="EMBL" id="GBF49639.1"/>
    </source>
</evidence>
<keyword evidence="5" id="KW-1185">Reference proteome</keyword>
<dbReference type="PANTHER" id="PTHR45747">
    <property type="entry name" value="HISTONE-LYSINE N-METHYLTRANSFERASE E(Z)"/>
    <property type="match status" value="1"/>
</dbReference>
<keyword evidence="1" id="KW-0805">Transcription regulation</keyword>
<dbReference type="GO" id="GO:0003682">
    <property type="term" value="F:chromatin binding"/>
    <property type="evidence" value="ECO:0007669"/>
    <property type="project" value="TreeGrafter"/>
</dbReference>
<sequence>MKKKQTVSRKTKGKKTKRKPVVYTAHDFIVKESSIPGIGMGLFPKQTLFKGDTIGYYTGRIITDEEAESPKYVDSKYLLWICKDWWIYGEGRESNYTRYINHSSKPNAELITSVRWKTARFKALKKIEEGEEIFFDYGSDYWDNVDFKPK</sequence>
<accession>A0A2P2DYD2</accession>
<dbReference type="InterPro" id="IPR045318">
    <property type="entry name" value="EZH1/2-like"/>
</dbReference>
<dbReference type="Gene3D" id="2.170.270.10">
    <property type="entry name" value="SET domain"/>
    <property type="match status" value="1"/>
</dbReference>
<keyword evidence="2" id="KW-0804">Transcription</keyword>
<dbReference type="InterPro" id="IPR046341">
    <property type="entry name" value="SET_dom_sf"/>
</dbReference>
<dbReference type="SMART" id="SM00317">
    <property type="entry name" value="SET"/>
    <property type="match status" value="1"/>
</dbReference>
<name>A0A2P2DYD2_9LEPT</name>